<feature type="compositionally biased region" description="Low complexity" evidence="1">
    <location>
        <begin position="117"/>
        <end position="140"/>
    </location>
</feature>
<evidence type="ECO:0000313" key="3">
    <source>
        <dbReference type="Proteomes" id="UP001345827"/>
    </source>
</evidence>
<feature type="region of interest" description="Disordered" evidence="1">
    <location>
        <begin position="117"/>
        <end position="151"/>
    </location>
</feature>
<proteinExistence type="predicted"/>
<sequence length="426" mass="46609">MREESRVVRGNLMSPSTPSPSTARSTPPNPNLYPGETLSNINNAPCITYFRPGDPSRPLAVFIPGAAHLARIFYGGHTGHSPADFVSHWFPQVGGYNFLAISYPLETDPATMSMSMSMPASTTTSTSTSTTTSTSASATSNATNPQYRDHRPDMTVREWGAQAVEATRQTIAQHHLQTNNVILCVWSMAGKILQPYVLAARHQEPSLNIQFAVSLVATPAIRGVREKPALTPSPTGSGYATAAGLSVRYFLTQLHEQNRLNASNKPIIPDDVYQREYLGNFPVGIGCYGVRWSETHQSFVDDPNIGYEVADEMSYSELPFLCSISCHSSVDLRHSIADKYTWGFMSTYKLFGGLSPAARAALQKDSEAGRKVIQLFHSAPERFSAAVEGGHHFFVGERGAKVTAELVLEFEKRLADFQKDLAAIQM</sequence>
<name>A0AAV9QCK1_9PEZI</name>
<dbReference type="SUPFAM" id="SSF53474">
    <property type="entry name" value="alpha/beta-Hydrolases"/>
    <property type="match status" value="1"/>
</dbReference>
<evidence type="ECO:0000256" key="1">
    <source>
        <dbReference type="SAM" id="MobiDB-lite"/>
    </source>
</evidence>
<comment type="caution">
    <text evidence="2">The sequence shown here is derived from an EMBL/GenBank/DDBJ whole genome shotgun (WGS) entry which is preliminary data.</text>
</comment>
<keyword evidence="3" id="KW-1185">Reference proteome</keyword>
<dbReference type="AlphaFoldDB" id="A0AAV9QCK1"/>
<reference evidence="2 3" key="1">
    <citation type="submission" date="2023-06" db="EMBL/GenBank/DDBJ databases">
        <title>Black Yeasts Isolated from many extreme environments.</title>
        <authorList>
            <person name="Coleine C."/>
            <person name="Stajich J.E."/>
            <person name="Selbmann L."/>
        </authorList>
    </citation>
    <scope>NUCLEOTIDE SEQUENCE [LARGE SCALE GENOMIC DNA]</scope>
    <source>
        <strain evidence="2 3">CCFEE 5887</strain>
    </source>
</reference>
<protein>
    <recommendedName>
        <fullName evidence="4">AB hydrolase-1 domain-containing protein</fullName>
    </recommendedName>
</protein>
<evidence type="ECO:0008006" key="4">
    <source>
        <dbReference type="Google" id="ProtNLM"/>
    </source>
</evidence>
<gene>
    <name evidence="2" type="ORF">LTR25_004418</name>
</gene>
<accession>A0AAV9QCK1</accession>
<dbReference type="Proteomes" id="UP001345827">
    <property type="component" value="Unassembled WGS sequence"/>
</dbReference>
<dbReference type="EMBL" id="JAXLQG010000006">
    <property type="protein sequence ID" value="KAK5538874.1"/>
    <property type="molecule type" value="Genomic_DNA"/>
</dbReference>
<feature type="compositionally biased region" description="Low complexity" evidence="1">
    <location>
        <begin position="14"/>
        <end position="26"/>
    </location>
</feature>
<feature type="region of interest" description="Disordered" evidence="1">
    <location>
        <begin position="1"/>
        <end position="30"/>
    </location>
</feature>
<organism evidence="2 3">
    <name type="scientific">Vermiconidia calcicola</name>
    <dbReference type="NCBI Taxonomy" id="1690605"/>
    <lineage>
        <taxon>Eukaryota</taxon>
        <taxon>Fungi</taxon>
        <taxon>Dikarya</taxon>
        <taxon>Ascomycota</taxon>
        <taxon>Pezizomycotina</taxon>
        <taxon>Dothideomycetes</taxon>
        <taxon>Dothideomycetidae</taxon>
        <taxon>Mycosphaerellales</taxon>
        <taxon>Extremaceae</taxon>
        <taxon>Vermiconidia</taxon>
    </lineage>
</organism>
<dbReference type="InterPro" id="IPR029058">
    <property type="entry name" value="AB_hydrolase_fold"/>
</dbReference>
<evidence type="ECO:0000313" key="2">
    <source>
        <dbReference type="EMBL" id="KAK5538874.1"/>
    </source>
</evidence>